<dbReference type="PANTHER" id="PTHR46116">
    <property type="entry name" value="(E3-INDEPENDENT) E2 UBIQUITIN-CONJUGATING ENZYME"/>
    <property type="match status" value="1"/>
</dbReference>
<dbReference type="SMR" id="A0A3B6B948"/>
<evidence type="ECO:0000313" key="5">
    <source>
        <dbReference type="EnsemblPlants" id="TraesCS2A02G586300.1"/>
    </source>
</evidence>
<dbReference type="GO" id="GO:0061631">
    <property type="term" value="F:ubiquitin conjugating enzyme activity"/>
    <property type="evidence" value="ECO:0000318"/>
    <property type="project" value="GO_Central"/>
</dbReference>
<dbReference type="AlphaFoldDB" id="A0A3B6B948"/>
<sequence>MDVAVAAPTTNFYGQDLVSFQSKLGILAPATWLSHPADELLMLGIDGLPFSKEAGDTDIALVDRSFLHVGQAVVSASDVGGQIGVVTGVTTTLDLVDRGGDATGEVIGGLPPSAVRRVRALSLGDYVVSGQGQWLGRVVEVSLDVDVVFDDGAICRVTDAESPTMQLRPAESTPGLHRQQTNVTFYPGLSVASGDPSVVFGGARWLSGHWKKRHEVGMVTKVEMAGVLVHWIVSAYGHTDEQFLHGSAPPAYQKPENLMYFCSAYECSWGVGDRCFLREGTAASPSSEIDSLHDPQHQSSLQSDDSSSSEEEEEEEEEEVEPSPPSLTAGLATAPVDKEERSYRKQLRKPMFIRYRGRARRGYQWSAPLRTMTVSRTRTTVNVLWQDGTRQHRVPSTSLNPFDMMNEHEVFPGQYVIDARDDDFTGGSTVRRVGVVRNLNSKDHTAHVSWFKAASGGREVECDDEAVSVYDLGRDPDHSVFYGDVVVRTLSSNVSGNNARQPQVLDLSWVGRVVDLSDGHIQVKWGDDTTSVVLPHEITVASKEHYSELRAEMGDWLEEDSVDNHQESGAADVDNDPTDTRNIQGARVEDGGSSANESDGHAATRTNRLGGVIQSMIRSVVQVLARAKLLYLVNRTSSSTSDLPAAGMHNVVEVPTHVSLGGNHVDTSIEGVVTEVVFPPVIRSDETGDGDVKYAVRSGEAATGDDDTLIFPNFDVVQSPPDHHYLDTMDQGSSNGGKSWVKTVQKEWKILEDSLPDTIYVRAYEDRMDLLRAAMVGASGTPYQHGLFFFDLQLPPSYPAVPPQVYYRSFGLRLNPNLYPSGTVCLSLLNTFGGEGTEVWSPETSSILQVVVSLQALVLNGQPYYNEAGHETLVDTPEGRRNALPYSENAFLLTLRTALHLLRQPPRGFEGFVTDHFRQRGRHVLMACDAYLRGCIHADEGGMELPCSTGFRIALTNLVPRLVAAFTNMDTHG</sequence>
<evidence type="ECO:0000259" key="4">
    <source>
        <dbReference type="PROSITE" id="PS50127"/>
    </source>
</evidence>
<dbReference type="SUPFAM" id="SSF54495">
    <property type="entry name" value="UBC-like"/>
    <property type="match status" value="1"/>
</dbReference>
<dbReference type="PANTHER" id="PTHR46116:SF47">
    <property type="entry name" value="UBC CORE DOMAIN-CONTAINING PROTEIN"/>
    <property type="match status" value="1"/>
</dbReference>
<feature type="region of interest" description="Disordered" evidence="3">
    <location>
        <begin position="285"/>
        <end position="343"/>
    </location>
</feature>
<keyword evidence="6" id="KW-1185">Reference proteome</keyword>
<evidence type="ECO:0000256" key="1">
    <source>
        <dbReference type="ARBA" id="ARBA00022679"/>
    </source>
</evidence>
<dbReference type="Pfam" id="PF23044">
    <property type="entry name" value="SH3-C_UBE2O"/>
    <property type="match status" value="1"/>
</dbReference>
<dbReference type="CDD" id="cd23837">
    <property type="entry name" value="UBCc_UBE2O"/>
    <property type="match status" value="1"/>
</dbReference>
<feature type="region of interest" description="Disordered" evidence="3">
    <location>
        <begin position="564"/>
        <end position="603"/>
    </location>
</feature>
<evidence type="ECO:0000256" key="2">
    <source>
        <dbReference type="ARBA" id="ARBA00022786"/>
    </source>
</evidence>
<dbReference type="Gramene" id="TraesNOR2A03G00818300.1">
    <property type="protein sequence ID" value="TraesNOR2A03G00818300.1"/>
    <property type="gene ID" value="TraesNOR2A03G00818300"/>
</dbReference>
<dbReference type="PROSITE" id="PS50127">
    <property type="entry name" value="UBC_2"/>
    <property type="match status" value="1"/>
</dbReference>
<evidence type="ECO:0000313" key="6">
    <source>
        <dbReference type="Proteomes" id="UP000019116"/>
    </source>
</evidence>
<dbReference type="InterPro" id="IPR057734">
    <property type="entry name" value="UBE2O-like_SH3-C"/>
</dbReference>
<dbReference type="InterPro" id="IPR057735">
    <property type="entry name" value="UBE2O-like_tSH3-B"/>
</dbReference>
<dbReference type="Gramene" id="TraesCS2A02G586300.1">
    <property type="protein sequence ID" value="TraesCS2A02G586300.1"/>
    <property type="gene ID" value="TraesCS2A02G586300"/>
</dbReference>
<protein>
    <recommendedName>
        <fullName evidence="4">UBC core domain-containing protein</fullName>
    </recommendedName>
</protein>
<organism evidence="5">
    <name type="scientific">Triticum aestivum</name>
    <name type="common">Wheat</name>
    <dbReference type="NCBI Taxonomy" id="4565"/>
    <lineage>
        <taxon>Eukaryota</taxon>
        <taxon>Viridiplantae</taxon>
        <taxon>Streptophyta</taxon>
        <taxon>Embryophyta</taxon>
        <taxon>Tracheophyta</taxon>
        <taxon>Spermatophyta</taxon>
        <taxon>Magnoliopsida</taxon>
        <taxon>Liliopsida</taxon>
        <taxon>Poales</taxon>
        <taxon>Poaceae</taxon>
        <taxon>BOP clade</taxon>
        <taxon>Pooideae</taxon>
        <taxon>Triticodae</taxon>
        <taxon>Triticeae</taxon>
        <taxon>Triticinae</taxon>
        <taxon>Triticum</taxon>
    </lineage>
</organism>
<feature type="compositionally biased region" description="Low complexity" evidence="3">
    <location>
        <begin position="297"/>
        <end position="306"/>
    </location>
</feature>
<dbReference type="InterPro" id="IPR016135">
    <property type="entry name" value="UBQ-conjugating_enzyme/RWD"/>
</dbReference>
<dbReference type="InterPro" id="IPR057733">
    <property type="entry name" value="UBE2O-like_SH3-B"/>
</dbReference>
<dbReference type="Gene3D" id="3.10.110.10">
    <property type="entry name" value="Ubiquitin Conjugating Enzyme"/>
    <property type="match status" value="1"/>
</dbReference>
<dbReference type="Pfam" id="PF23046">
    <property type="entry name" value="tSH3-B_UBE2O"/>
    <property type="match status" value="1"/>
</dbReference>
<feature type="compositionally biased region" description="Acidic residues" evidence="3">
    <location>
        <begin position="307"/>
        <end position="321"/>
    </location>
</feature>
<reference evidence="5" key="2">
    <citation type="submission" date="2018-10" db="UniProtKB">
        <authorList>
            <consortium name="EnsemblPlants"/>
        </authorList>
    </citation>
    <scope>IDENTIFICATION</scope>
</reference>
<dbReference type="InterPro" id="IPR000608">
    <property type="entry name" value="UBC"/>
</dbReference>
<dbReference type="Pfam" id="PF00179">
    <property type="entry name" value="UQ_con"/>
    <property type="match status" value="1"/>
</dbReference>
<proteinExistence type="predicted"/>
<feature type="domain" description="UBC core" evidence="4">
    <location>
        <begin position="739"/>
        <end position="899"/>
    </location>
</feature>
<dbReference type="EnsemblPlants" id="TraesCS2A02G586300.1">
    <property type="protein sequence ID" value="TraesCS2A02G586300.1"/>
    <property type="gene ID" value="TraesCS2A02G586300"/>
</dbReference>
<dbReference type="PaxDb" id="4565-Traes_2AL_F2DBD9258.2"/>
<name>A0A3B6B948_WHEAT</name>
<dbReference type="Proteomes" id="UP000019116">
    <property type="component" value="Chromosome 2A"/>
</dbReference>
<keyword evidence="2" id="KW-0833">Ubl conjugation pathway</keyword>
<dbReference type="STRING" id="4565.A0A3B6B948"/>
<dbReference type="Pfam" id="PF23043">
    <property type="entry name" value="SH3-B_UBE2O"/>
    <property type="match status" value="1"/>
</dbReference>
<dbReference type="OrthoDB" id="632608at2759"/>
<reference evidence="5" key="1">
    <citation type="submission" date="2018-08" db="EMBL/GenBank/DDBJ databases">
        <authorList>
            <person name="Rossello M."/>
        </authorList>
    </citation>
    <scope>NUCLEOTIDE SEQUENCE [LARGE SCALE GENOMIC DNA]</scope>
    <source>
        <strain evidence="5">cv. Chinese Spring</strain>
    </source>
</reference>
<keyword evidence="1" id="KW-0808">Transferase</keyword>
<accession>A0A3B6B948</accession>
<dbReference type="SMART" id="SM00212">
    <property type="entry name" value="UBCc"/>
    <property type="match status" value="1"/>
</dbReference>
<evidence type="ECO:0000256" key="3">
    <source>
        <dbReference type="SAM" id="MobiDB-lite"/>
    </source>
</evidence>
<dbReference type="OMA" id="GGREVEC"/>